<evidence type="ECO:0000256" key="8">
    <source>
        <dbReference type="SAM" id="Phobius"/>
    </source>
</evidence>
<comment type="subcellular location">
    <subcellularLocation>
        <location evidence="1">Cell membrane</location>
    </subcellularLocation>
</comment>
<feature type="region of interest" description="Disordered" evidence="7">
    <location>
        <begin position="46"/>
        <end position="83"/>
    </location>
</feature>
<reference evidence="9" key="1">
    <citation type="submission" date="2022-11" db="EMBL/GenBank/DDBJ databases">
        <authorList>
            <person name="Mo P."/>
        </authorList>
    </citation>
    <scope>NUCLEOTIDE SEQUENCE</scope>
    <source>
        <strain evidence="9">HUAS 11-8</strain>
    </source>
</reference>
<dbReference type="RefSeq" id="WP_268757299.1">
    <property type="nucleotide sequence ID" value="NZ_CP113836.1"/>
</dbReference>
<name>A0ABY7B8I2_9PSEU</name>
<evidence type="ECO:0000256" key="2">
    <source>
        <dbReference type="ARBA" id="ARBA00007531"/>
    </source>
</evidence>
<comment type="similarity">
    <text evidence="2">Belongs to the MmpS family.</text>
</comment>
<dbReference type="InterPro" id="IPR038468">
    <property type="entry name" value="MmpS_C"/>
</dbReference>
<dbReference type="Proteomes" id="UP001163203">
    <property type="component" value="Chromosome"/>
</dbReference>
<gene>
    <name evidence="9" type="ORF">ORV05_05105</name>
</gene>
<organism evidence="9 10">
    <name type="scientific">Amycolatopsis cynarae</name>
    <dbReference type="NCBI Taxonomy" id="2995223"/>
    <lineage>
        <taxon>Bacteria</taxon>
        <taxon>Bacillati</taxon>
        <taxon>Actinomycetota</taxon>
        <taxon>Actinomycetes</taxon>
        <taxon>Pseudonocardiales</taxon>
        <taxon>Pseudonocardiaceae</taxon>
        <taxon>Amycolatopsis</taxon>
    </lineage>
</organism>
<evidence type="ECO:0000313" key="10">
    <source>
        <dbReference type="Proteomes" id="UP001163203"/>
    </source>
</evidence>
<keyword evidence="10" id="KW-1185">Reference proteome</keyword>
<keyword evidence="5 8" id="KW-1133">Transmembrane helix</keyword>
<keyword evidence="4 8" id="KW-0812">Transmembrane</keyword>
<keyword evidence="6 8" id="KW-0472">Membrane</keyword>
<protein>
    <submittedName>
        <fullName evidence="9">MmpS family transport accessory protein</fullName>
    </submittedName>
</protein>
<evidence type="ECO:0000256" key="4">
    <source>
        <dbReference type="ARBA" id="ARBA00022692"/>
    </source>
</evidence>
<evidence type="ECO:0000256" key="5">
    <source>
        <dbReference type="ARBA" id="ARBA00022989"/>
    </source>
</evidence>
<evidence type="ECO:0000256" key="3">
    <source>
        <dbReference type="ARBA" id="ARBA00022475"/>
    </source>
</evidence>
<keyword evidence="3" id="KW-1003">Cell membrane</keyword>
<evidence type="ECO:0000256" key="6">
    <source>
        <dbReference type="ARBA" id="ARBA00023136"/>
    </source>
</evidence>
<proteinExistence type="inferred from homology"/>
<dbReference type="Pfam" id="PF05423">
    <property type="entry name" value="Mycobact_memb"/>
    <property type="match status" value="1"/>
</dbReference>
<dbReference type="Gene3D" id="2.60.40.2880">
    <property type="entry name" value="MmpS1-5, C-terminal soluble domain"/>
    <property type="match status" value="1"/>
</dbReference>
<accession>A0ABY7B8I2</accession>
<sequence>MSEQPNPYVPPAPPAPAKKRRKWPWVLGGVFLLVVIIAVANGGGNTPSQQATGAPAGSDKSTVAAAQPATQQPTQQPAVQQPSTHTVVYKVSGKGPASSITYTTDGMTSTNQESNVKLPWTKTLTLPADQALQMVSIMAQGSGESSKIDVEIDVDGKMVKEAHADGYGIASANGNIGTLGG</sequence>
<feature type="compositionally biased region" description="Low complexity" evidence="7">
    <location>
        <begin position="61"/>
        <end position="83"/>
    </location>
</feature>
<dbReference type="InterPro" id="IPR008693">
    <property type="entry name" value="MmpS"/>
</dbReference>
<evidence type="ECO:0000256" key="7">
    <source>
        <dbReference type="SAM" id="MobiDB-lite"/>
    </source>
</evidence>
<dbReference type="EMBL" id="CP113836">
    <property type="protein sequence ID" value="WAL67171.1"/>
    <property type="molecule type" value="Genomic_DNA"/>
</dbReference>
<evidence type="ECO:0000313" key="9">
    <source>
        <dbReference type="EMBL" id="WAL67171.1"/>
    </source>
</evidence>
<evidence type="ECO:0000256" key="1">
    <source>
        <dbReference type="ARBA" id="ARBA00004236"/>
    </source>
</evidence>
<feature type="transmembrane region" description="Helical" evidence="8">
    <location>
        <begin position="23"/>
        <end position="40"/>
    </location>
</feature>